<dbReference type="Pfam" id="PF00817">
    <property type="entry name" value="IMS"/>
    <property type="match status" value="1"/>
</dbReference>
<dbReference type="CDD" id="cd01700">
    <property type="entry name" value="PolY_Pol_V_umuC"/>
    <property type="match status" value="1"/>
</dbReference>
<comment type="similarity">
    <text evidence="1">Belongs to the DNA polymerase type-Y family.</text>
</comment>
<dbReference type="InterPro" id="IPR053848">
    <property type="entry name" value="IMS_HHH_1"/>
</dbReference>
<protein>
    <submittedName>
        <fullName evidence="3">DNA polymerase V</fullName>
    </submittedName>
</protein>
<dbReference type="Gene3D" id="3.30.70.270">
    <property type="match status" value="1"/>
</dbReference>
<reference evidence="3 4" key="1">
    <citation type="submission" date="2018-05" db="EMBL/GenBank/DDBJ databases">
        <title>Genomic Encyclopedia of Type Strains, Phase IV (KMG-IV): sequencing the most valuable type-strain genomes for metagenomic binning, comparative biology and taxonomic classification.</title>
        <authorList>
            <person name="Goeker M."/>
        </authorList>
    </citation>
    <scope>NUCLEOTIDE SEQUENCE [LARGE SCALE GENOMIC DNA]</scope>
    <source>
        <strain evidence="3 4">DSM 28556</strain>
    </source>
</reference>
<dbReference type="InterPro" id="IPR036775">
    <property type="entry name" value="DNA_pol_Y-fam_lit_finger_sf"/>
</dbReference>
<dbReference type="NCBIfam" id="NF002848">
    <property type="entry name" value="PRK03103.1"/>
    <property type="match status" value="1"/>
</dbReference>
<gene>
    <name evidence="3" type="ORF">DFR56_1259</name>
</gene>
<dbReference type="InterPro" id="IPR050116">
    <property type="entry name" value="DNA_polymerase-Y"/>
</dbReference>
<dbReference type="PROSITE" id="PS50173">
    <property type="entry name" value="UMUC"/>
    <property type="match status" value="1"/>
</dbReference>
<accession>A0A2V3VLD3</accession>
<keyword evidence="4" id="KW-1185">Reference proteome</keyword>
<dbReference type="Gene3D" id="3.40.1170.60">
    <property type="match status" value="1"/>
</dbReference>
<dbReference type="PANTHER" id="PTHR11076:SF35">
    <property type="entry name" value="DNA REPAIR PROTEIN HOMOLOG YOBH"/>
    <property type="match status" value="1"/>
</dbReference>
<evidence type="ECO:0000256" key="1">
    <source>
        <dbReference type="ARBA" id="ARBA00010945"/>
    </source>
</evidence>
<evidence type="ECO:0000259" key="2">
    <source>
        <dbReference type="PROSITE" id="PS50173"/>
    </source>
</evidence>
<dbReference type="GO" id="GO:0009432">
    <property type="term" value="P:SOS response"/>
    <property type="evidence" value="ECO:0007669"/>
    <property type="project" value="TreeGrafter"/>
</dbReference>
<organism evidence="3 4">
    <name type="scientific">Pseudogracilibacillus auburnensis</name>
    <dbReference type="NCBI Taxonomy" id="1494959"/>
    <lineage>
        <taxon>Bacteria</taxon>
        <taxon>Bacillati</taxon>
        <taxon>Bacillota</taxon>
        <taxon>Bacilli</taxon>
        <taxon>Bacillales</taxon>
        <taxon>Bacillaceae</taxon>
        <taxon>Pseudogracilibacillus</taxon>
    </lineage>
</organism>
<dbReference type="InterPro" id="IPR043502">
    <property type="entry name" value="DNA/RNA_pol_sf"/>
</dbReference>
<dbReference type="GO" id="GO:0006281">
    <property type="term" value="P:DNA repair"/>
    <property type="evidence" value="ECO:0007669"/>
    <property type="project" value="InterPro"/>
</dbReference>
<dbReference type="OrthoDB" id="9808813at2"/>
<name>A0A2V3VLD3_9BACI</name>
<dbReference type="RefSeq" id="WP_110397520.1">
    <property type="nucleotide sequence ID" value="NZ_JADIJL010000011.1"/>
</dbReference>
<dbReference type="InterPro" id="IPR043128">
    <property type="entry name" value="Rev_trsase/Diguanyl_cyclase"/>
</dbReference>
<dbReference type="GO" id="GO:0003887">
    <property type="term" value="F:DNA-directed DNA polymerase activity"/>
    <property type="evidence" value="ECO:0007669"/>
    <property type="project" value="InterPro"/>
</dbReference>
<sequence length="420" mass="47162">MDYSHYPRNDILCIDMRSFYASVEAVKLGLDPMKVMLAVVGDRSRSGSIILAASPALKKKHGISNVSRFFELPKDPAIHIVQANMADYLHVSLNITKLLNTFAPKEAIHQYSVDEVWITVNGLEKLFGNRVEIAVKIKDKILSNFGITSAIGIGDNKFLAKVVMDLHAKNAENGIAKCTYEDVQKMLWPFSVEKIWGIGSRMKRNLYRLGITTLGQLAQFPLVSLKKHFGVMGEQLYWHAWGIDLSPVFGDFTKTTQESFGHGISLLRDYTKEDTFVCILELCEEACRRARTAKKVGRTIHLGIGYSSETGGGFSRSRSIYAPTNITMEMYIVCIQLFEKFYDGYSKIRKVYVTLTNLSEDGDTQLDLFSKRPENKDIGYVMDTIRDKFGATAILRASSYTDAGITLDRSKKIGGHWAKS</sequence>
<proteinExistence type="inferred from homology"/>
<dbReference type="GO" id="GO:0042276">
    <property type="term" value="P:error-prone translesion synthesis"/>
    <property type="evidence" value="ECO:0007669"/>
    <property type="project" value="TreeGrafter"/>
</dbReference>
<evidence type="ECO:0000313" key="3">
    <source>
        <dbReference type="EMBL" id="PXW80835.1"/>
    </source>
</evidence>
<dbReference type="SUPFAM" id="SSF100879">
    <property type="entry name" value="Lesion bypass DNA polymerase (Y-family), little finger domain"/>
    <property type="match status" value="1"/>
</dbReference>
<dbReference type="Proteomes" id="UP000247978">
    <property type="component" value="Unassembled WGS sequence"/>
</dbReference>
<dbReference type="Pfam" id="PF11799">
    <property type="entry name" value="IMS_C"/>
    <property type="match status" value="1"/>
</dbReference>
<dbReference type="AlphaFoldDB" id="A0A2V3VLD3"/>
<feature type="domain" description="UmuC" evidence="2">
    <location>
        <begin position="11"/>
        <end position="199"/>
    </location>
</feature>
<dbReference type="InterPro" id="IPR001126">
    <property type="entry name" value="UmuC"/>
</dbReference>
<evidence type="ECO:0000313" key="4">
    <source>
        <dbReference type="Proteomes" id="UP000247978"/>
    </source>
</evidence>
<dbReference type="GO" id="GO:0003684">
    <property type="term" value="F:damaged DNA binding"/>
    <property type="evidence" value="ECO:0007669"/>
    <property type="project" value="InterPro"/>
</dbReference>
<dbReference type="GO" id="GO:0005829">
    <property type="term" value="C:cytosol"/>
    <property type="evidence" value="ECO:0007669"/>
    <property type="project" value="TreeGrafter"/>
</dbReference>
<dbReference type="Gene3D" id="3.30.1490.100">
    <property type="entry name" value="DNA polymerase, Y-family, little finger domain"/>
    <property type="match status" value="1"/>
</dbReference>
<dbReference type="Gene3D" id="1.10.150.20">
    <property type="entry name" value="5' to 3' exonuclease, C-terminal subdomain"/>
    <property type="match status" value="1"/>
</dbReference>
<dbReference type="Pfam" id="PF21999">
    <property type="entry name" value="IMS_HHH_1"/>
    <property type="match status" value="1"/>
</dbReference>
<comment type="caution">
    <text evidence="3">The sequence shown here is derived from an EMBL/GenBank/DDBJ whole genome shotgun (WGS) entry which is preliminary data.</text>
</comment>
<dbReference type="EMBL" id="QJJQ01000025">
    <property type="protein sequence ID" value="PXW80835.1"/>
    <property type="molecule type" value="Genomic_DNA"/>
</dbReference>
<dbReference type="SUPFAM" id="SSF56672">
    <property type="entry name" value="DNA/RNA polymerases"/>
    <property type="match status" value="1"/>
</dbReference>
<dbReference type="InterPro" id="IPR017961">
    <property type="entry name" value="DNA_pol_Y-fam_little_finger"/>
</dbReference>
<dbReference type="PANTHER" id="PTHR11076">
    <property type="entry name" value="DNA REPAIR POLYMERASE UMUC / TRANSFERASE FAMILY MEMBER"/>
    <property type="match status" value="1"/>
</dbReference>